<accession>A0A1Q4V959</accession>
<dbReference type="PANTHER" id="PTHR47916">
    <property type="entry name" value="FRUCTOSE-BISPHOSPHATE ALDOLASE CLASS 1"/>
    <property type="match status" value="1"/>
</dbReference>
<dbReference type="SUPFAM" id="SSF51569">
    <property type="entry name" value="Aldolase"/>
    <property type="match status" value="1"/>
</dbReference>
<dbReference type="AlphaFoldDB" id="A0A1Q4V959"/>
<dbReference type="SMART" id="SM01133">
    <property type="entry name" value="DeoC"/>
    <property type="match status" value="1"/>
</dbReference>
<dbReference type="STRING" id="1048205.AB852_16880"/>
<dbReference type="InterPro" id="IPR013785">
    <property type="entry name" value="Aldolase_TIM"/>
</dbReference>
<dbReference type="PANTHER" id="PTHR47916:SF1">
    <property type="entry name" value="3-HYDROXY-5-PHOSPHONOOXYPENTANE-2,4-DIONE THIOLASE"/>
    <property type="match status" value="1"/>
</dbReference>
<dbReference type="EMBL" id="LFBV01000003">
    <property type="protein sequence ID" value="OKH94354.1"/>
    <property type="molecule type" value="Genomic_DNA"/>
</dbReference>
<gene>
    <name evidence="1" type="ORF">AB852_16880</name>
</gene>
<protein>
    <recommendedName>
        <fullName evidence="3">Fructose-bisphosphate aldolase</fullName>
    </recommendedName>
</protein>
<dbReference type="InterPro" id="IPR050456">
    <property type="entry name" value="DeoC/FbaB_aldolase"/>
</dbReference>
<dbReference type="Proteomes" id="UP000186455">
    <property type="component" value="Unassembled WGS sequence"/>
</dbReference>
<dbReference type="Pfam" id="PF01791">
    <property type="entry name" value="DeoC"/>
    <property type="match status" value="1"/>
</dbReference>
<name>A0A1Q4V959_9ACTN</name>
<comment type="caution">
    <text evidence="1">The sequence shown here is derived from an EMBL/GenBank/DDBJ whole genome shotgun (WGS) entry which is preliminary data.</text>
</comment>
<evidence type="ECO:0000313" key="1">
    <source>
        <dbReference type="EMBL" id="OKH94354.1"/>
    </source>
</evidence>
<organism evidence="1 2">
    <name type="scientific">Streptomyces uncialis</name>
    <dbReference type="NCBI Taxonomy" id="1048205"/>
    <lineage>
        <taxon>Bacteria</taxon>
        <taxon>Bacillati</taxon>
        <taxon>Actinomycetota</taxon>
        <taxon>Actinomycetes</taxon>
        <taxon>Kitasatosporales</taxon>
        <taxon>Streptomycetaceae</taxon>
        <taxon>Streptomyces</taxon>
    </lineage>
</organism>
<dbReference type="GO" id="GO:0004332">
    <property type="term" value="F:fructose-bisphosphate aldolase activity"/>
    <property type="evidence" value="ECO:0007669"/>
    <property type="project" value="InterPro"/>
</dbReference>
<dbReference type="PIRSF" id="PIRSF038992">
    <property type="entry name" value="Aldolase_Ia"/>
    <property type="match status" value="1"/>
</dbReference>
<keyword evidence="2" id="KW-1185">Reference proteome</keyword>
<proteinExistence type="predicted"/>
<evidence type="ECO:0000313" key="2">
    <source>
        <dbReference type="Proteomes" id="UP000186455"/>
    </source>
</evidence>
<dbReference type="InterPro" id="IPR041720">
    <property type="entry name" value="FbaB-like"/>
</dbReference>
<evidence type="ECO:0008006" key="3">
    <source>
        <dbReference type="Google" id="ProtNLM"/>
    </source>
</evidence>
<reference evidence="1 2" key="1">
    <citation type="submission" date="2015-06" db="EMBL/GenBank/DDBJ databases">
        <title>Cloning and characterization of the uncialamcin biosynthetic gene cluster.</title>
        <authorList>
            <person name="Yan X."/>
            <person name="Huang T."/>
            <person name="Ge H."/>
            <person name="Shen B."/>
        </authorList>
    </citation>
    <scope>NUCLEOTIDE SEQUENCE [LARGE SCALE GENOMIC DNA]</scope>
    <source>
        <strain evidence="1 2">DCA2648</strain>
    </source>
</reference>
<dbReference type="InterPro" id="IPR002915">
    <property type="entry name" value="DeoC/FbaB/LacD_aldolase"/>
</dbReference>
<dbReference type="Gene3D" id="3.20.20.70">
    <property type="entry name" value="Aldolase class I"/>
    <property type="match status" value="1"/>
</dbReference>
<sequence>MRRMFGADGRAVFAAIDHAAYMGEGPPLGEPMTRIAQGRPDAVLATWHLARAYAEVFAGAGLVLRVDGGSSEIGEFASGDVNAIMHLPEEALRIGADCVVVLAFPGAPDEDLSLKRLARLTSECELLGLPVMAEMIPGGWAKAVPWTTKNVARAARIGAELGADIIKTVCPGPTEEFAEVVAATPVPVVALGGPKTDSEDEVVALARGVVEAGGAGVAFGRNVWGSAAPDKLVARLREAVHGT</sequence>